<protein>
    <submittedName>
        <fullName evidence="1">Uncharacterized protein</fullName>
    </submittedName>
</protein>
<dbReference type="EMBL" id="CP032096">
    <property type="protein sequence ID" value="QBZ84060.1"/>
    <property type="molecule type" value="Genomic_DNA"/>
</dbReference>
<proteinExistence type="predicted"/>
<name>A0A4P7P1L0_9GAMM</name>
<evidence type="ECO:0000313" key="2">
    <source>
        <dbReference type="Proteomes" id="UP000296201"/>
    </source>
</evidence>
<dbReference type="Proteomes" id="UP000296201">
    <property type="component" value="Chromosome"/>
</dbReference>
<gene>
    <name evidence="1" type="ORF">GHNINEIG_02135</name>
</gene>
<dbReference type="RefSeq" id="WP_135796627.1">
    <property type="nucleotide sequence ID" value="NZ_CP032096.1"/>
</dbReference>
<organism evidence="1 2">
    <name type="scientific">Hydrogenovibrio crunogenus</name>
    <dbReference type="NCBI Taxonomy" id="39765"/>
    <lineage>
        <taxon>Bacteria</taxon>
        <taxon>Pseudomonadati</taxon>
        <taxon>Pseudomonadota</taxon>
        <taxon>Gammaproteobacteria</taxon>
        <taxon>Thiotrichales</taxon>
        <taxon>Piscirickettsiaceae</taxon>
        <taxon>Hydrogenovibrio</taxon>
    </lineage>
</organism>
<dbReference type="AlphaFoldDB" id="A0A4P7P1L0"/>
<evidence type="ECO:0000313" key="1">
    <source>
        <dbReference type="EMBL" id="QBZ84060.1"/>
    </source>
</evidence>
<keyword evidence="2" id="KW-1185">Reference proteome</keyword>
<accession>A0A4P7P1L0</accession>
<reference evidence="1 2" key="1">
    <citation type="submission" date="2018-08" db="EMBL/GenBank/DDBJ databases">
        <title>Horizontal acquisition of hydrogen conversion ability and other habitat adaptations in Hydrogenovibrio crunogenus strains.</title>
        <authorList>
            <person name="Gonnella G."/>
            <person name="Adam N."/>
            <person name="Perner M."/>
        </authorList>
    </citation>
    <scope>NUCLEOTIDE SEQUENCE [LARGE SCALE GENOMIC DNA]</scope>
    <source>
        <strain evidence="1 2">SP-41</strain>
    </source>
</reference>
<dbReference type="OrthoDB" id="5616543at2"/>
<sequence>MKQDLTLNQNTAVHLLSHWRRLLLVFVLAFAQFSALIHSEVHPFHEHSELCDIFTGVEHQSSDVTPDFALNERPFQGHFESSESVFAYVGEVVPVYSSRAPPAFS</sequence>